<evidence type="ECO:0000256" key="2">
    <source>
        <dbReference type="SAM" id="MobiDB-lite"/>
    </source>
</evidence>
<evidence type="ECO:0000313" key="5">
    <source>
        <dbReference type="Proteomes" id="UP000008837"/>
    </source>
</evidence>
<dbReference type="InterPro" id="IPR050729">
    <property type="entry name" value="Rho-GAP"/>
</dbReference>
<evidence type="ECO:0000256" key="1">
    <source>
        <dbReference type="ARBA" id="ARBA00022468"/>
    </source>
</evidence>
<dbReference type="InterPro" id="IPR036871">
    <property type="entry name" value="PX_dom_sf"/>
</dbReference>
<dbReference type="VEuPathDB" id="FungiDB:MGL_3999"/>
<dbReference type="SUPFAM" id="SSF48350">
    <property type="entry name" value="GTPase activation domain, GAP"/>
    <property type="match status" value="1"/>
</dbReference>
<dbReference type="GO" id="GO:0035091">
    <property type="term" value="F:phosphatidylinositol binding"/>
    <property type="evidence" value="ECO:0007669"/>
    <property type="project" value="InterPro"/>
</dbReference>
<protein>
    <recommendedName>
        <fullName evidence="3">Rho-GAP domain-containing protein</fullName>
    </recommendedName>
</protein>
<dbReference type="GO" id="GO:0005737">
    <property type="term" value="C:cytoplasm"/>
    <property type="evidence" value="ECO:0007669"/>
    <property type="project" value="TreeGrafter"/>
</dbReference>
<gene>
    <name evidence="4" type="ORF">MGL_3999</name>
</gene>
<dbReference type="GeneID" id="5853138"/>
<dbReference type="InParanoid" id="A8QCE3"/>
<evidence type="ECO:0000259" key="3">
    <source>
        <dbReference type="PROSITE" id="PS50238"/>
    </source>
</evidence>
<dbReference type="Gene3D" id="3.30.1520.10">
    <property type="entry name" value="Phox-like domain"/>
    <property type="match status" value="1"/>
</dbReference>
<dbReference type="Pfam" id="PF00620">
    <property type="entry name" value="RhoGAP"/>
    <property type="match status" value="1"/>
</dbReference>
<dbReference type="PANTHER" id="PTHR23176">
    <property type="entry name" value="RHO/RAC/CDC GTPASE-ACTIVATING PROTEIN"/>
    <property type="match status" value="1"/>
</dbReference>
<dbReference type="STRING" id="425265.A8QCE3"/>
<name>A8QCE3_MALGO</name>
<feature type="compositionally biased region" description="Low complexity" evidence="2">
    <location>
        <begin position="110"/>
        <end position="121"/>
    </location>
</feature>
<dbReference type="SMART" id="SM00324">
    <property type="entry name" value="RhoGAP"/>
    <property type="match status" value="1"/>
</dbReference>
<feature type="compositionally biased region" description="Polar residues" evidence="2">
    <location>
        <begin position="793"/>
        <end position="805"/>
    </location>
</feature>
<proteinExistence type="predicted"/>
<dbReference type="PROSITE" id="PS50238">
    <property type="entry name" value="RHOGAP"/>
    <property type="match status" value="1"/>
</dbReference>
<dbReference type="SUPFAM" id="SSF64268">
    <property type="entry name" value="PX domain"/>
    <property type="match status" value="1"/>
</dbReference>
<dbReference type="EMBL" id="AAYY01000018">
    <property type="protein sequence ID" value="EDP41618.1"/>
    <property type="molecule type" value="Genomic_DNA"/>
</dbReference>
<feature type="region of interest" description="Disordered" evidence="2">
    <location>
        <begin position="793"/>
        <end position="868"/>
    </location>
</feature>
<evidence type="ECO:0000313" key="4">
    <source>
        <dbReference type="EMBL" id="EDP41618.1"/>
    </source>
</evidence>
<feature type="domain" description="Rho-GAP" evidence="3">
    <location>
        <begin position="583"/>
        <end position="790"/>
    </location>
</feature>
<feature type="compositionally biased region" description="Low complexity" evidence="2">
    <location>
        <begin position="181"/>
        <end position="192"/>
    </location>
</feature>
<comment type="caution">
    <text evidence="4">The sequence shown here is derived from an EMBL/GenBank/DDBJ whole genome shotgun (WGS) entry which is preliminary data.</text>
</comment>
<dbReference type="GO" id="GO:0005096">
    <property type="term" value="F:GTPase activator activity"/>
    <property type="evidence" value="ECO:0007669"/>
    <property type="project" value="UniProtKB-KW"/>
</dbReference>
<feature type="compositionally biased region" description="Polar residues" evidence="2">
    <location>
        <begin position="127"/>
        <end position="149"/>
    </location>
</feature>
<dbReference type="RefSeq" id="XP_001728832.1">
    <property type="nucleotide sequence ID" value="XM_001728780.1"/>
</dbReference>
<dbReference type="InterPro" id="IPR000198">
    <property type="entry name" value="RhoGAP_dom"/>
</dbReference>
<organism evidence="4 5">
    <name type="scientific">Malassezia globosa (strain ATCC MYA-4612 / CBS 7966)</name>
    <name type="common">Dandruff-associated fungus</name>
    <dbReference type="NCBI Taxonomy" id="425265"/>
    <lineage>
        <taxon>Eukaryota</taxon>
        <taxon>Fungi</taxon>
        <taxon>Dikarya</taxon>
        <taxon>Basidiomycota</taxon>
        <taxon>Ustilaginomycotina</taxon>
        <taxon>Malasseziomycetes</taxon>
        <taxon>Malasseziales</taxon>
        <taxon>Malasseziaceae</taxon>
        <taxon>Malassezia</taxon>
    </lineage>
</organism>
<accession>A8QCE3</accession>
<feature type="compositionally biased region" description="Polar residues" evidence="2">
    <location>
        <begin position="159"/>
        <end position="176"/>
    </location>
</feature>
<dbReference type="GO" id="GO:0007165">
    <property type="term" value="P:signal transduction"/>
    <property type="evidence" value="ECO:0007669"/>
    <property type="project" value="InterPro"/>
</dbReference>
<dbReference type="PANTHER" id="PTHR23176:SF129">
    <property type="entry name" value="RHO GTPASE ACTIVATING PROTEIN AT 16F, ISOFORM E-RELATED"/>
    <property type="match status" value="1"/>
</dbReference>
<keyword evidence="1" id="KW-0343">GTPase activation</keyword>
<dbReference type="Gene3D" id="1.10.555.10">
    <property type="entry name" value="Rho GTPase activation protein"/>
    <property type="match status" value="1"/>
</dbReference>
<dbReference type="AlphaFoldDB" id="A8QCE3"/>
<dbReference type="KEGG" id="mgl:MGL_3999"/>
<dbReference type="OrthoDB" id="185175at2759"/>
<feature type="region of interest" description="Disordered" evidence="2">
    <location>
        <begin position="86"/>
        <end position="205"/>
    </location>
</feature>
<keyword evidence="5" id="KW-1185">Reference proteome</keyword>
<sequence>MPQVLSLPDVYLEAQTTEPHTALLYLLSQYNHLVSEFTHLYTHSHTGNDLNLDRSETLGLGFDALAPPTSLTGRIRNLRRRSFKNLRGDSNKSSVTHAASQVHDISAENSSGSLELTSPSSPKRDQGTNNLLQVTSPSPRIWNKSSSSALYAHGRMPESPSQRGSSALPSRQSAATSPKMPSRSPTISSSRTLGRKSNSRPATPVGRLLEDSFQHLVTEYCPFSLVDIQVCGSMVRGLQGPDAVAVRIRLQPPASVSEASVRRRQKSIRVEKRWSDLVALRELIAARINSQPGLSNISLCPVPDQNYFEPPYNPLHLAERNAAVTAFLHSLQGLPSLFEDIMSHFFATNLVPDSEVDSHYGSCFQQDGLLLGTGEGWTFVHCALFANLFIMQDPYKKQAPLLFDLRKTRIGRQFETTAPGREANSRTAMIILQKMQSSPNVQQPQIKLATESFCQHTTWMAALLREGEDNRSDRSLSEGMLDKDVNSSAALASTVLTKESDEMQHLNSSLRTDRTVLVPESSSVTELSRQGSAIKNRLWHGNDQSSTFVPTDKRRFLFGILPLNTPDELSTSSSTSHKAVFGAPLSDVVRDTGMFVDGIAGPVPALLKRSFDFLEQSSIISDEGLYRVNGSLSTIKVLQERFSTFGDIHLVAEYQEAKRTGNGSLLDSHAVTGLVKMFLRDLPEPLCTDVLMPDFVAAIEQENHEDKLQTFRRLLAYLPAENYSVLSLLFLHLNHVATMSHMNKMSLQNLNIVFSATLRMPTELVWTLLHDYYLLFHQQKLFLGEHREPTMNFSASPKNDTTAKVSSLHGRMKSLSLRSPNDRKSGHFQRTSDAPLFDSKLSSFTNPDAFPVPKEPETSILAGKDHSS</sequence>
<dbReference type="InterPro" id="IPR008936">
    <property type="entry name" value="Rho_GTPase_activation_prot"/>
</dbReference>
<dbReference type="Proteomes" id="UP000008837">
    <property type="component" value="Unassembled WGS sequence"/>
</dbReference>
<reference evidence="4 5" key="1">
    <citation type="journal article" date="2007" name="Proc. Natl. Acad. Sci. U.S.A.">
        <title>Dandruff-associated Malassezia genomes reveal convergent and divergent virulence traits shared with plant and human fungal pathogens.</title>
        <authorList>
            <person name="Xu J."/>
            <person name="Saunders C.W."/>
            <person name="Hu P."/>
            <person name="Grant R.A."/>
            <person name="Boekhout T."/>
            <person name="Kuramae E.E."/>
            <person name="Kronstad J.W."/>
            <person name="Deangelis Y.M."/>
            <person name="Reeder N.L."/>
            <person name="Johnstone K.R."/>
            <person name="Leland M."/>
            <person name="Fieno A.M."/>
            <person name="Begley W.M."/>
            <person name="Sun Y."/>
            <person name="Lacey M.P."/>
            <person name="Chaudhary T."/>
            <person name="Keough T."/>
            <person name="Chu L."/>
            <person name="Sears R."/>
            <person name="Yuan B."/>
            <person name="Dawson T.L.Jr."/>
        </authorList>
    </citation>
    <scope>NUCLEOTIDE SEQUENCE [LARGE SCALE GENOMIC DNA]</scope>
    <source>
        <strain evidence="5">ATCC MYA-4612 / CBS 7966</strain>
    </source>
</reference>
<dbReference type="OMA" id="QERTITH"/>